<proteinExistence type="predicted"/>
<dbReference type="InterPro" id="IPR019267">
    <property type="entry name" value="CRISPR-assoc_Cas6_C"/>
</dbReference>
<name>A0A9X4MCF9_9CYAN</name>
<dbReference type="Gene3D" id="3.30.70.1900">
    <property type="match status" value="1"/>
</dbReference>
<accession>A0A9X4MCF9</accession>
<evidence type="ECO:0000313" key="3">
    <source>
        <dbReference type="Proteomes" id="UP001152872"/>
    </source>
</evidence>
<dbReference type="RefSeq" id="WP_009629026.1">
    <property type="nucleotide sequence ID" value="NZ_VBTY01000235.1"/>
</dbReference>
<evidence type="ECO:0000313" key="2">
    <source>
        <dbReference type="EMBL" id="MDG3496833.1"/>
    </source>
</evidence>
<reference evidence="2" key="1">
    <citation type="submission" date="2019-05" db="EMBL/GenBank/DDBJ databases">
        <title>Whole genome sequencing of Pseudanabaena catenata USMAC16.</title>
        <authorList>
            <person name="Khan Z."/>
            <person name="Omar W.M."/>
            <person name="Convey P."/>
            <person name="Merican F."/>
            <person name="Najimudin N."/>
        </authorList>
    </citation>
    <scope>NUCLEOTIDE SEQUENCE</scope>
    <source>
        <strain evidence="2">USMAC16</strain>
    </source>
</reference>
<feature type="domain" description="CRISPR-associated protein Cas6 C-terminal" evidence="1">
    <location>
        <begin position="132"/>
        <end position="248"/>
    </location>
</feature>
<dbReference type="Proteomes" id="UP001152872">
    <property type="component" value="Unassembled WGS sequence"/>
</dbReference>
<dbReference type="CDD" id="cd21141">
    <property type="entry name" value="Cas6_III-like"/>
    <property type="match status" value="1"/>
</dbReference>
<evidence type="ECO:0000259" key="1">
    <source>
        <dbReference type="Pfam" id="PF10040"/>
    </source>
</evidence>
<dbReference type="EMBL" id="VBTY01000235">
    <property type="protein sequence ID" value="MDG3496833.1"/>
    <property type="molecule type" value="Genomic_DNA"/>
</dbReference>
<organism evidence="2 3">
    <name type="scientific">Pseudanabaena catenata USMAC16</name>
    <dbReference type="NCBI Taxonomy" id="1855837"/>
    <lineage>
        <taxon>Bacteria</taxon>
        <taxon>Bacillati</taxon>
        <taxon>Cyanobacteriota</taxon>
        <taxon>Cyanophyceae</taxon>
        <taxon>Pseudanabaenales</taxon>
        <taxon>Pseudanabaenaceae</taxon>
        <taxon>Pseudanabaena</taxon>
    </lineage>
</organism>
<dbReference type="Pfam" id="PF10040">
    <property type="entry name" value="CRISPR_Cas6"/>
    <property type="match status" value="1"/>
</dbReference>
<keyword evidence="3" id="KW-1185">Reference proteome</keyword>
<dbReference type="AlphaFoldDB" id="A0A9X4MCF9"/>
<gene>
    <name evidence="2" type="primary">cas6</name>
    <name evidence="2" type="ORF">FEV09_20030</name>
</gene>
<comment type="caution">
    <text evidence="2">The sequence shown here is derived from an EMBL/GenBank/DDBJ whole genome shotgun (WGS) entry which is preliminary data.</text>
</comment>
<protein>
    <submittedName>
        <fullName evidence="2">CRISPR system precrRNA processing endoribonuclease RAMP protein Cas6</fullName>
    </submittedName>
</protein>
<sequence>MLIRSTWQLSVPEAMTLPRSHHLSLAKDLHNRLDIRMGEEQIPSTTFSGILGFYDRHADFITFLPDQVYTLTLSGLQESSSKAIADLDLGETFKFFGAKFEISDRQDEITTYENLYTELVANEPEAIRKFELNFLTPTAFAQSRTHLPLPIPQLMFRSWLERWNHFASVYLGSDDLIAYLTNYFTITRHHIRTGTVQIHQGQCTGFTGQVTMQAIGKVDPLLINVANLLVNYAAFSGTGIKTRLSMGYTKY</sequence>